<evidence type="ECO:0000256" key="6">
    <source>
        <dbReference type="RuleBase" id="RU003682"/>
    </source>
</evidence>
<reference evidence="8" key="1">
    <citation type="submission" date="2022-02" db="EMBL/GenBank/DDBJ databases">
        <authorList>
            <person name="Henning P.M."/>
            <person name="McCubbin A.G."/>
            <person name="Shore J.S."/>
        </authorList>
    </citation>
    <scope>NUCLEOTIDE SEQUENCE</scope>
    <source>
        <strain evidence="8">F60SS</strain>
        <tissue evidence="8">Leaves</tissue>
    </source>
</reference>
<dbReference type="InterPro" id="IPR005123">
    <property type="entry name" value="Oxoglu/Fe-dep_dioxygenase_dom"/>
</dbReference>
<dbReference type="Pfam" id="PF03171">
    <property type="entry name" value="2OG-FeII_Oxy"/>
    <property type="match status" value="1"/>
</dbReference>
<dbReference type="Proteomes" id="UP001141552">
    <property type="component" value="Unassembled WGS sequence"/>
</dbReference>
<reference evidence="8" key="2">
    <citation type="journal article" date="2023" name="Plants (Basel)">
        <title>Annotation of the Turnera subulata (Passifloraceae) Draft Genome Reveals the S-Locus Evolved after the Divergence of Turneroideae from Passifloroideae in a Stepwise Manner.</title>
        <authorList>
            <person name="Henning P.M."/>
            <person name="Roalson E.H."/>
            <person name="Mir W."/>
            <person name="McCubbin A.G."/>
            <person name="Shore J.S."/>
        </authorList>
    </citation>
    <scope>NUCLEOTIDE SEQUENCE</scope>
    <source>
        <strain evidence="8">F60SS</strain>
    </source>
</reference>
<evidence type="ECO:0000256" key="2">
    <source>
        <dbReference type="ARBA" id="ARBA00008056"/>
    </source>
</evidence>
<sequence>MATTGSPYQSYWTPNCGPDYDLDKELKAFDESKAGVKGLVDGGIKQVPPYFVKGPADQLVSSETASSHLQLPVIDLKNIHQDAAQRKRIVDEIRDAAGSWGFFQIVNHGVPQVVIGEMLEGARNFHELPVEEKAKYYSRDPKKLVKYLSNVEGFLFKKKAATWKDSLACSIAPDAPKPEAFPEVCREITIKYSAYMKGIATTLLNLSGEGLGLEPNHLIEMGCGNRLSLYCHYYPPCPQPKQTFGTVPHTDGNFITILSQDNIGGLQVLYQDQWVDVPRIPEALVVNICDFLQLISNDKFKSGLHRVLLNNTRSRVSVACFFSNFGEFDKVYGPIRELLSDENPALYQDVMVKDYLAAFSQADVSALDLFKL</sequence>
<evidence type="ECO:0000256" key="4">
    <source>
        <dbReference type="ARBA" id="ARBA00023002"/>
    </source>
</evidence>
<evidence type="ECO:0000256" key="3">
    <source>
        <dbReference type="ARBA" id="ARBA00022723"/>
    </source>
</evidence>
<dbReference type="InterPro" id="IPR027443">
    <property type="entry name" value="IPNS-like_sf"/>
</dbReference>
<comment type="cofactor">
    <cofactor evidence="1">
        <name>Fe cation</name>
        <dbReference type="ChEBI" id="CHEBI:24875"/>
    </cofactor>
</comment>
<dbReference type="PANTHER" id="PTHR10209:SF751">
    <property type="entry name" value="OS06G0255100 PROTEIN"/>
    <property type="match status" value="1"/>
</dbReference>
<feature type="domain" description="Fe2OG dioxygenase" evidence="7">
    <location>
        <begin position="223"/>
        <end position="325"/>
    </location>
</feature>
<evidence type="ECO:0000256" key="5">
    <source>
        <dbReference type="ARBA" id="ARBA00023004"/>
    </source>
</evidence>
<proteinExistence type="inferred from homology"/>
<dbReference type="PROSITE" id="PS51471">
    <property type="entry name" value="FE2OG_OXY"/>
    <property type="match status" value="1"/>
</dbReference>
<dbReference type="FunFam" id="2.60.120.330:FF:000005">
    <property type="entry name" value="1-aminocyclopropane-1-carboxylate oxidase homolog 1"/>
    <property type="match status" value="1"/>
</dbReference>
<comment type="caution">
    <text evidence="8">The sequence shown here is derived from an EMBL/GenBank/DDBJ whole genome shotgun (WGS) entry which is preliminary data.</text>
</comment>
<evidence type="ECO:0000259" key="7">
    <source>
        <dbReference type="PROSITE" id="PS51471"/>
    </source>
</evidence>
<organism evidence="8 9">
    <name type="scientific">Turnera subulata</name>
    <dbReference type="NCBI Taxonomy" id="218843"/>
    <lineage>
        <taxon>Eukaryota</taxon>
        <taxon>Viridiplantae</taxon>
        <taxon>Streptophyta</taxon>
        <taxon>Embryophyta</taxon>
        <taxon>Tracheophyta</taxon>
        <taxon>Spermatophyta</taxon>
        <taxon>Magnoliopsida</taxon>
        <taxon>eudicotyledons</taxon>
        <taxon>Gunneridae</taxon>
        <taxon>Pentapetalae</taxon>
        <taxon>rosids</taxon>
        <taxon>fabids</taxon>
        <taxon>Malpighiales</taxon>
        <taxon>Passifloraceae</taxon>
        <taxon>Turnera</taxon>
    </lineage>
</organism>
<dbReference type="Pfam" id="PF14226">
    <property type="entry name" value="DIOX_N"/>
    <property type="match status" value="1"/>
</dbReference>
<accession>A0A9Q0JG01</accession>
<dbReference type="OrthoDB" id="288590at2759"/>
<dbReference type="EMBL" id="JAKUCV010003378">
    <property type="protein sequence ID" value="KAJ4839205.1"/>
    <property type="molecule type" value="Genomic_DNA"/>
</dbReference>
<keyword evidence="9" id="KW-1185">Reference proteome</keyword>
<protein>
    <recommendedName>
        <fullName evidence="7">Fe2OG dioxygenase domain-containing protein</fullName>
    </recommendedName>
</protein>
<dbReference type="Gene3D" id="2.60.120.330">
    <property type="entry name" value="B-lactam Antibiotic, Isopenicillin N Synthase, Chain"/>
    <property type="match status" value="1"/>
</dbReference>
<evidence type="ECO:0000313" key="9">
    <source>
        <dbReference type="Proteomes" id="UP001141552"/>
    </source>
</evidence>
<dbReference type="AlphaFoldDB" id="A0A9Q0JG01"/>
<comment type="similarity">
    <text evidence="2 6">Belongs to the iron/ascorbate-dependent oxidoreductase family.</text>
</comment>
<dbReference type="GO" id="GO:0046872">
    <property type="term" value="F:metal ion binding"/>
    <property type="evidence" value="ECO:0007669"/>
    <property type="project" value="UniProtKB-KW"/>
</dbReference>
<evidence type="ECO:0000313" key="8">
    <source>
        <dbReference type="EMBL" id="KAJ4839205.1"/>
    </source>
</evidence>
<dbReference type="GO" id="GO:0051213">
    <property type="term" value="F:dioxygenase activity"/>
    <property type="evidence" value="ECO:0007669"/>
    <property type="project" value="UniProtKB-ARBA"/>
</dbReference>
<gene>
    <name evidence="8" type="ORF">Tsubulata_044694</name>
</gene>
<evidence type="ECO:0000256" key="1">
    <source>
        <dbReference type="ARBA" id="ARBA00001962"/>
    </source>
</evidence>
<dbReference type="SUPFAM" id="SSF51197">
    <property type="entry name" value="Clavaminate synthase-like"/>
    <property type="match status" value="1"/>
</dbReference>
<dbReference type="InterPro" id="IPR026992">
    <property type="entry name" value="DIOX_N"/>
</dbReference>
<keyword evidence="5 6" id="KW-0408">Iron</keyword>
<keyword evidence="3 6" id="KW-0479">Metal-binding</keyword>
<dbReference type="InterPro" id="IPR044861">
    <property type="entry name" value="IPNS-like_FE2OG_OXY"/>
</dbReference>
<dbReference type="PANTHER" id="PTHR10209">
    <property type="entry name" value="OXIDOREDUCTASE, 2OG-FE II OXYGENASE FAMILY PROTEIN"/>
    <property type="match status" value="1"/>
</dbReference>
<name>A0A9Q0JG01_9ROSI</name>
<keyword evidence="4 6" id="KW-0560">Oxidoreductase</keyword>